<reference evidence="7" key="1">
    <citation type="submission" date="2016-04" db="EMBL/GenBank/DDBJ databases">
        <authorList>
            <person name="Chen L."/>
            <person name="Zhuang W."/>
            <person name="Wang G."/>
        </authorList>
    </citation>
    <scope>NUCLEOTIDE SEQUENCE [LARGE SCALE GENOMIC DNA]</scope>
    <source>
        <strain evidence="7">208</strain>
    </source>
</reference>
<evidence type="ECO:0000259" key="5">
    <source>
        <dbReference type="Pfam" id="PF01266"/>
    </source>
</evidence>
<dbReference type="RefSeq" id="WP_081168845.1">
    <property type="nucleotide sequence ID" value="NZ_LWBP01000199.1"/>
</dbReference>
<dbReference type="GO" id="GO:0016491">
    <property type="term" value="F:oxidoreductase activity"/>
    <property type="evidence" value="ECO:0007669"/>
    <property type="project" value="UniProtKB-KW"/>
</dbReference>
<name>A0A1V9FE09_9BACT</name>
<dbReference type="OrthoDB" id="9799943at2"/>
<feature type="domain" description="FAD dependent oxidoreductase" evidence="5">
    <location>
        <begin position="7"/>
        <end position="371"/>
    </location>
</feature>
<proteinExistence type="inferred from homology"/>
<dbReference type="STRING" id="550983.A4R26_05450"/>
<sequence length="375" mass="41209">MLKPTAIVIGAGIAGLAMARALAIKGYAVTVIERGHQATGASVRNFGMVWPVGQPAGKLYERAIRSRNIWKEIGGTGAFSFEQPGSLHLAHNETEWQVLQELYEQFKAERGVSLLTPEQVVGMSPAVVPEKLKGGLYSTEEVIVDPREAIACLPSWLKEKHGVTFLWGRCVSYIAGNTVVVGKHEQYSADLVFICSGADFETLYPEVFRSMPVTRCKLQMMRFEPQPGNWHIGPALCGGLSLIHYKSFSTAPSILLLRRRYEQELPGHVRWGIHVMVSQNSRFELTVGDSHEYGLSPDPFDKASINQLILDYLKTFASFKSNTITATWNGVYAKLTNGDSHLFESPEPGVYIFNGLGGAGMTLSFGLAEEIISGL</sequence>
<accession>A0A1V9FE09</accession>
<keyword evidence="4" id="KW-0560">Oxidoreductase</keyword>
<evidence type="ECO:0000256" key="1">
    <source>
        <dbReference type="ARBA" id="ARBA00001974"/>
    </source>
</evidence>
<dbReference type="PANTHER" id="PTHR13847">
    <property type="entry name" value="SARCOSINE DEHYDROGENASE-RELATED"/>
    <property type="match status" value="1"/>
</dbReference>
<organism evidence="6 7">
    <name type="scientific">Niastella populi</name>
    <dbReference type="NCBI Taxonomy" id="550983"/>
    <lineage>
        <taxon>Bacteria</taxon>
        <taxon>Pseudomonadati</taxon>
        <taxon>Bacteroidota</taxon>
        <taxon>Chitinophagia</taxon>
        <taxon>Chitinophagales</taxon>
        <taxon>Chitinophagaceae</taxon>
        <taxon>Niastella</taxon>
    </lineage>
</organism>
<evidence type="ECO:0000256" key="4">
    <source>
        <dbReference type="ARBA" id="ARBA00023002"/>
    </source>
</evidence>
<keyword evidence="7" id="KW-1185">Reference proteome</keyword>
<comment type="similarity">
    <text evidence="2">Belongs to the DadA oxidoreductase family.</text>
</comment>
<dbReference type="EMBL" id="LWBP01000199">
    <property type="protein sequence ID" value="OQP56605.1"/>
    <property type="molecule type" value="Genomic_DNA"/>
</dbReference>
<gene>
    <name evidence="6" type="ORF">A4R26_05450</name>
</gene>
<keyword evidence="3" id="KW-0285">Flavoprotein</keyword>
<dbReference type="Proteomes" id="UP000192276">
    <property type="component" value="Unassembled WGS sequence"/>
</dbReference>
<dbReference type="InterPro" id="IPR017741">
    <property type="entry name" value="FAD-dependent_OxRdtase_HpnW"/>
</dbReference>
<comment type="cofactor">
    <cofactor evidence="1">
        <name>FAD</name>
        <dbReference type="ChEBI" id="CHEBI:57692"/>
    </cofactor>
</comment>
<dbReference type="SUPFAM" id="SSF51905">
    <property type="entry name" value="FAD/NAD(P)-binding domain"/>
    <property type="match status" value="1"/>
</dbReference>
<evidence type="ECO:0000256" key="2">
    <source>
        <dbReference type="ARBA" id="ARBA00009410"/>
    </source>
</evidence>
<dbReference type="Gene3D" id="3.30.9.10">
    <property type="entry name" value="D-Amino Acid Oxidase, subunit A, domain 2"/>
    <property type="match status" value="1"/>
</dbReference>
<dbReference type="AlphaFoldDB" id="A0A1V9FE09"/>
<evidence type="ECO:0000313" key="7">
    <source>
        <dbReference type="Proteomes" id="UP000192276"/>
    </source>
</evidence>
<dbReference type="Gene3D" id="3.50.50.60">
    <property type="entry name" value="FAD/NAD(P)-binding domain"/>
    <property type="match status" value="1"/>
</dbReference>
<protein>
    <submittedName>
        <fullName evidence="6">Oxidoreductase</fullName>
    </submittedName>
</protein>
<dbReference type="PANTHER" id="PTHR13847:SF286">
    <property type="entry name" value="D-AMINO ACID DEHYDROGENASE"/>
    <property type="match status" value="1"/>
</dbReference>
<evidence type="ECO:0000313" key="6">
    <source>
        <dbReference type="EMBL" id="OQP56605.1"/>
    </source>
</evidence>
<dbReference type="GO" id="GO:0005737">
    <property type="term" value="C:cytoplasm"/>
    <property type="evidence" value="ECO:0007669"/>
    <property type="project" value="TreeGrafter"/>
</dbReference>
<dbReference type="InterPro" id="IPR006076">
    <property type="entry name" value="FAD-dep_OxRdtase"/>
</dbReference>
<dbReference type="NCBIfam" id="TIGR03364">
    <property type="entry name" value="HpnW_proposed"/>
    <property type="match status" value="1"/>
</dbReference>
<dbReference type="Pfam" id="PF01266">
    <property type="entry name" value="DAO"/>
    <property type="match status" value="1"/>
</dbReference>
<evidence type="ECO:0000256" key="3">
    <source>
        <dbReference type="ARBA" id="ARBA00022630"/>
    </source>
</evidence>
<comment type="caution">
    <text evidence="6">The sequence shown here is derived from an EMBL/GenBank/DDBJ whole genome shotgun (WGS) entry which is preliminary data.</text>
</comment>
<dbReference type="InterPro" id="IPR036188">
    <property type="entry name" value="FAD/NAD-bd_sf"/>
</dbReference>